<dbReference type="RefSeq" id="WP_151891382.1">
    <property type="nucleotide sequence ID" value="NZ_VNIK02000012.1"/>
</dbReference>
<organism evidence="1 2">
    <name type="scientific">Flagellimonas hadalis</name>
    <dbReference type="NCBI Taxonomy" id="2597517"/>
    <lineage>
        <taxon>Bacteria</taxon>
        <taxon>Pseudomonadati</taxon>
        <taxon>Bacteroidota</taxon>
        <taxon>Flavobacteriia</taxon>
        <taxon>Flavobacteriales</taxon>
        <taxon>Flavobacteriaceae</taxon>
        <taxon>Flagellimonas</taxon>
    </lineage>
</organism>
<dbReference type="AlphaFoldDB" id="A0A5N5ILC7"/>
<proteinExistence type="predicted"/>
<evidence type="ECO:0000313" key="1">
    <source>
        <dbReference type="EMBL" id="KAB5485529.1"/>
    </source>
</evidence>
<name>A0A5N5ILC7_9FLAO</name>
<dbReference type="OrthoDB" id="8564023at2"/>
<dbReference type="Proteomes" id="UP000319204">
    <property type="component" value="Unassembled WGS sequence"/>
</dbReference>
<comment type="caution">
    <text evidence="1">The sequence shown here is derived from an EMBL/GenBank/DDBJ whole genome shotgun (WGS) entry which is preliminary data.</text>
</comment>
<accession>A0A5N5ILC7</accession>
<keyword evidence="2" id="KW-1185">Reference proteome</keyword>
<reference evidence="1" key="1">
    <citation type="submission" date="2019-10" db="EMBL/GenBank/DDBJ databases">
        <title>Muricauda hadale sp. nov., a piezophilic bacterium isolated from hadopelagic water of the Mariana Trench.</title>
        <authorList>
            <person name="Wei Y."/>
        </authorList>
    </citation>
    <scope>NUCLEOTIDE SEQUENCE [LARGE SCALE GENOMIC DNA]</scope>
    <source>
        <strain evidence="1">MT-229</strain>
    </source>
</reference>
<evidence type="ECO:0000313" key="2">
    <source>
        <dbReference type="Proteomes" id="UP000319204"/>
    </source>
</evidence>
<protein>
    <submittedName>
        <fullName evidence="1">Uncharacterized protein</fullName>
    </submittedName>
</protein>
<sequence length="128" mass="14845">MTETEVFKFEKIQSQIDGIYKEIGLLSRKSPNDAVNKFKLKFINQLLIDANGLLTEDYKPLQGFDSFDDDDLPTNSDVTMIFEQYLNCLEKLRSDNITTKDYEHGWFWIVDGEASSIKTIKPKKLNIK</sequence>
<dbReference type="EMBL" id="VNIK02000012">
    <property type="protein sequence ID" value="KAB5485529.1"/>
    <property type="molecule type" value="Genomic_DNA"/>
</dbReference>
<gene>
    <name evidence="1" type="ORF">FOT42_015215</name>
</gene>